<evidence type="ECO:0000256" key="7">
    <source>
        <dbReference type="SAM" id="MobiDB-lite"/>
    </source>
</evidence>
<dbReference type="Gene3D" id="1.20.1720.10">
    <property type="entry name" value="Multidrug resistance protein D"/>
    <property type="match status" value="2"/>
</dbReference>
<feature type="transmembrane region" description="Helical" evidence="8">
    <location>
        <begin position="479"/>
        <end position="501"/>
    </location>
</feature>
<keyword evidence="5 8" id="KW-1133">Transmembrane helix</keyword>
<feature type="transmembrane region" description="Helical" evidence="8">
    <location>
        <begin position="111"/>
        <end position="132"/>
    </location>
</feature>
<feature type="region of interest" description="Disordered" evidence="7">
    <location>
        <begin position="510"/>
        <end position="567"/>
    </location>
</feature>
<evidence type="ECO:0000256" key="8">
    <source>
        <dbReference type="SAM" id="Phobius"/>
    </source>
</evidence>
<dbReference type="Pfam" id="PF07690">
    <property type="entry name" value="MFS_1"/>
    <property type="match status" value="1"/>
</dbReference>
<dbReference type="PROSITE" id="PS50850">
    <property type="entry name" value="MFS"/>
    <property type="match status" value="1"/>
</dbReference>
<dbReference type="PANTHER" id="PTHR42718:SF47">
    <property type="entry name" value="METHYL VIOLOGEN RESISTANCE PROTEIN SMVA"/>
    <property type="match status" value="1"/>
</dbReference>
<dbReference type="CDD" id="cd17321">
    <property type="entry name" value="MFS_MMR_MDR_like"/>
    <property type="match status" value="1"/>
</dbReference>
<feature type="transmembrane region" description="Helical" evidence="8">
    <location>
        <begin position="211"/>
        <end position="229"/>
    </location>
</feature>
<dbReference type="Proteomes" id="UP001500784">
    <property type="component" value="Unassembled WGS sequence"/>
</dbReference>
<feature type="domain" description="Major facilitator superfamily (MFS) profile" evidence="9">
    <location>
        <begin position="20"/>
        <end position="505"/>
    </location>
</feature>
<dbReference type="SUPFAM" id="SSF103473">
    <property type="entry name" value="MFS general substrate transporter"/>
    <property type="match status" value="1"/>
</dbReference>
<feature type="transmembrane region" description="Helical" evidence="8">
    <location>
        <begin position="406"/>
        <end position="427"/>
    </location>
</feature>
<keyword evidence="11" id="KW-1185">Reference proteome</keyword>
<evidence type="ECO:0000313" key="11">
    <source>
        <dbReference type="Proteomes" id="UP001500784"/>
    </source>
</evidence>
<evidence type="ECO:0000256" key="4">
    <source>
        <dbReference type="ARBA" id="ARBA00022692"/>
    </source>
</evidence>
<dbReference type="RefSeq" id="WP_246167210.1">
    <property type="nucleotide sequence ID" value="NZ_BAAALV010000002.1"/>
</dbReference>
<feature type="transmembrane region" description="Helical" evidence="8">
    <location>
        <begin position="86"/>
        <end position="105"/>
    </location>
</feature>
<feature type="transmembrane region" description="Helical" evidence="8">
    <location>
        <begin position="144"/>
        <end position="164"/>
    </location>
</feature>
<reference evidence="10 11" key="1">
    <citation type="journal article" date="2019" name="Int. J. Syst. Evol. Microbiol.">
        <title>The Global Catalogue of Microorganisms (GCM) 10K type strain sequencing project: providing services to taxonomists for standard genome sequencing and annotation.</title>
        <authorList>
            <consortium name="The Broad Institute Genomics Platform"/>
            <consortium name="The Broad Institute Genome Sequencing Center for Infectious Disease"/>
            <person name="Wu L."/>
            <person name="Ma J."/>
        </authorList>
    </citation>
    <scope>NUCLEOTIDE SEQUENCE [LARGE SCALE GENOMIC DNA]</scope>
    <source>
        <strain evidence="10 11">JCM 13316</strain>
    </source>
</reference>
<organism evidence="10 11">
    <name type="scientific">Arthrobacter gandavensis</name>
    <dbReference type="NCBI Taxonomy" id="169960"/>
    <lineage>
        <taxon>Bacteria</taxon>
        <taxon>Bacillati</taxon>
        <taxon>Actinomycetota</taxon>
        <taxon>Actinomycetes</taxon>
        <taxon>Micrococcales</taxon>
        <taxon>Micrococcaceae</taxon>
        <taxon>Arthrobacter</taxon>
    </lineage>
</organism>
<accession>A0ABN2NZC7</accession>
<evidence type="ECO:0000259" key="9">
    <source>
        <dbReference type="PROSITE" id="PS50850"/>
    </source>
</evidence>
<keyword evidence="4 8" id="KW-0812">Transmembrane</keyword>
<dbReference type="InterPro" id="IPR020846">
    <property type="entry name" value="MFS_dom"/>
</dbReference>
<feature type="transmembrane region" description="Helical" evidence="8">
    <location>
        <begin position="21"/>
        <end position="44"/>
    </location>
</feature>
<comment type="caution">
    <text evidence="10">The sequence shown here is derived from an EMBL/GenBank/DDBJ whole genome shotgun (WGS) entry which is preliminary data.</text>
</comment>
<keyword evidence="6 8" id="KW-0472">Membrane</keyword>
<feature type="transmembrane region" description="Helical" evidence="8">
    <location>
        <begin position="338"/>
        <end position="358"/>
    </location>
</feature>
<evidence type="ECO:0000256" key="5">
    <source>
        <dbReference type="ARBA" id="ARBA00022989"/>
    </source>
</evidence>
<evidence type="ECO:0000256" key="6">
    <source>
        <dbReference type="ARBA" id="ARBA00023136"/>
    </source>
</evidence>
<dbReference type="PANTHER" id="PTHR42718">
    <property type="entry name" value="MAJOR FACILITATOR SUPERFAMILY MULTIDRUG TRANSPORTER MFSC"/>
    <property type="match status" value="1"/>
</dbReference>
<name>A0ABN2NZC7_9MICC</name>
<protein>
    <submittedName>
        <fullName evidence="10">MFS transporter</fullName>
    </submittedName>
</protein>
<evidence type="ECO:0000313" key="10">
    <source>
        <dbReference type="EMBL" id="GAA1907961.1"/>
    </source>
</evidence>
<evidence type="ECO:0000256" key="3">
    <source>
        <dbReference type="ARBA" id="ARBA00022475"/>
    </source>
</evidence>
<comment type="subcellular location">
    <subcellularLocation>
        <location evidence="1">Cell membrane</location>
        <topology evidence="1">Multi-pass membrane protein</topology>
    </subcellularLocation>
</comment>
<dbReference type="InterPro" id="IPR036259">
    <property type="entry name" value="MFS_trans_sf"/>
</dbReference>
<feature type="compositionally biased region" description="Basic and acidic residues" evidence="7">
    <location>
        <begin position="540"/>
        <end position="550"/>
    </location>
</feature>
<feature type="transmembrane region" description="Helical" evidence="8">
    <location>
        <begin position="364"/>
        <end position="385"/>
    </location>
</feature>
<feature type="transmembrane region" description="Helical" evidence="8">
    <location>
        <begin position="170"/>
        <end position="190"/>
    </location>
</feature>
<proteinExistence type="predicted"/>
<keyword evidence="2" id="KW-0813">Transport</keyword>
<gene>
    <name evidence="10" type="ORF">GCM10009688_09980</name>
</gene>
<feature type="compositionally biased region" description="Low complexity" evidence="7">
    <location>
        <begin position="510"/>
        <end position="534"/>
    </location>
</feature>
<evidence type="ECO:0000256" key="2">
    <source>
        <dbReference type="ARBA" id="ARBA00022448"/>
    </source>
</evidence>
<feature type="transmembrane region" description="Helical" evidence="8">
    <location>
        <begin position="56"/>
        <end position="74"/>
    </location>
</feature>
<feature type="transmembrane region" description="Helical" evidence="8">
    <location>
        <begin position="235"/>
        <end position="252"/>
    </location>
</feature>
<feature type="transmembrane region" description="Helical" evidence="8">
    <location>
        <begin position="313"/>
        <end position="331"/>
    </location>
</feature>
<dbReference type="InterPro" id="IPR011701">
    <property type="entry name" value="MFS"/>
</dbReference>
<dbReference type="EMBL" id="BAAALV010000002">
    <property type="protein sequence ID" value="GAA1907961.1"/>
    <property type="molecule type" value="Genomic_DNA"/>
</dbReference>
<feature type="transmembrane region" description="Helical" evidence="8">
    <location>
        <begin position="272"/>
        <end position="293"/>
    </location>
</feature>
<sequence>MPAVQERPALQRAGKREWLGLAVLMLAVLLVAVDNTVLSFAVPSLSRALAPTGTELLWIIDIYALILAGLLVPMGSLGDRLGRRKLLMIGTAGFGLVSVAAAFAPTAGALIGARALLGFFGAMLMPATLSIIRNMFVVPGQRRIAIAVWAAGFSGGAALGPIVGGTLLEHFWWGSVFLLAVPVLIPLLVFGPKLLPESRDPKPGKVDPISILLVMATMFPLVYGIKSISTHGLDAYALVPMAAGLLFGFAFVRRQLSRSEPMLDVRLFRNPVFTGSISANLLSVFAQVGFILFLSQHLQLVLGQTPREAGLMMLPGLMLTVVAGLAVVRVVRRVRPAYAVAAGLVFSAVGYTVVLLTGHDESPLGLVIAFMILGIGVGSAETISNDLILGSVPPAKAGAASAISETAYEVGAVLGTAVLGSILTAGYRNGIVLPDGMDPAAASAASETLGGAVEAAKTLPAPQAADLLSSAQSAFDSGVVATSLIGIVLMVAAAVGALFMLRRVAADNDAASNGGAPAEPSAAPEAALAASGTAIEDTAAEEHSTGKIDSADLQTELAEQDACPARR</sequence>
<keyword evidence="3" id="KW-1003">Cell membrane</keyword>
<evidence type="ECO:0000256" key="1">
    <source>
        <dbReference type="ARBA" id="ARBA00004651"/>
    </source>
</evidence>